<dbReference type="Proteomes" id="UP000728185">
    <property type="component" value="Unassembled WGS sequence"/>
</dbReference>
<dbReference type="OrthoDB" id="10010417at2759"/>
<comment type="subcellular location">
    <subcellularLocation>
        <location evidence="1">Cell membrane</location>
        <topology evidence="1">Multi-pass membrane protein</topology>
    </subcellularLocation>
</comment>
<keyword evidence="8 13" id="KW-0675">Receptor</keyword>
<dbReference type="Pfam" id="PF00001">
    <property type="entry name" value="7tm_1"/>
    <property type="match status" value="1"/>
</dbReference>
<evidence type="ECO:0000256" key="4">
    <source>
        <dbReference type="ARBA" id="ARBA00022989"/>
    </source>
</evidence>
<dbReference type="PANTHER" id="PTHR24248">
    <property type="entry name" value="ADRENERGIC RECEPTOR-RELATED G-PROTEIN COUPLED RECEPTOR"/>
    <property type="match status" value="1"/>
</dbReference>
<keyword evidence="4 11" id="KW-1133">Transmembrane helix</keyword>
<evidence type="ECO:0000256" key="9">
    <source>
        <dbReference type="ARBA" id="ARBA00023224"/>
    </source>
</evidence>
<dbReference type="EMBL" id="LUCM01005201">
    <property type="protein sequence ID" value="KAA0193189.1"/>
    <property type="molecule type" value="Genomic_DNA"/>
</dbReference>
<dbReference type="GO" id="GO:0045202">
    <property type="term" value="C:synapse"/>
    <property type="evidence" value="ECO:0007669"/>
    <property type="project" value="GOC"/>
</dbReference>
<name>A0A8E0RYT8_9TREM</name>
<dbReference type="InterPro" id="IPR017452">
    <property type="entry name" value="GPCR_Rhodpsn_7TM"/>
</dbReference>
<evidence type="ECO:0000256" key="6">
    <source>
        <dbReference type="ARBA" id="ARBA00023136"/>
    </source>
</evidence>
<keyword evidence="7" id="KW-1015">Disulfide bond</keyword>
<dbReference type="InterPro" id="IPR000276">
    <property type="entry name" value="GPCR_Rhodpsn"/>
</dbReference>
<dbReference type="GO" id="GO:0005886">
    <property type="term" value="C:plasma membrane"/>
    <property type="evidence" value="ECO:0007669"/>
    <property type="project" value="UniProtKB-SubCell"/>
</dbReference>
<feature type="transmembrane region" description="Helical" evidence="11">
    <location>
        <begin position="115"/>
        <end position="136"/>
    </location>
</feature>
<evidence type="ECO:0000259" key="12">
    <source>
        <dbReference type="PROSITE" id="PS50262"/>
    </source>
</evidence>
<feature type="domain" description="G-protein coupled receptors family 1 profile" evidence="12">
    <location>
        <begin position="57"/>
        <end position="145"/>
    </location>
</feature>
<evidence type="ECO:0000256" key="3">
    <source>
        <dbReference type="ARBA" id="ARBA00022692"/>
    </source>
</evidence>
<dbReference type="GO" id="GO:0001591">
    <property type="term" value="F:dopamine neurotransmitter receptor activity, coupled via Gi/Go"/>
    <property type="evidence" value="ECO:0007669"/>
    <property type="project" value="TreeGrafter"/>
</dbReference>
<dbReference type="Gene3D" id="1.20.1070.10">
    <property type="entry name" value="Rhodopsin 7-helix transmembrane proteins"/>
    <property type="match status" value="1"/>
</dbReference>
<evidence type="ECO:0000256" key="10">
    <source>
        <dbReference type="SAM" id="MobiDB-lite"/>
    </source>
</evidence>
<feature type="transmembrane region" description="Helical" evidence="11">
    <location>
        <begin position="76"/>
        <end position="95"/>
    </location>
</feature>
<dbReference type="PROSITE" id="PS50262">
    <property type="entry name" value="G_PROTEIN_RECEP_F1_2"/>
    <property type="match status" value="1"/>
</dbReference>
<evidence type="ECO:0000256" key="11">
    <source>
        <dbReference type="SAM" id="Phobius"/>
    </source>
</evidence>
<proteinExistence type="predicted"/>
<keyword evidence="3 11" id="KW-0812">Transmembrane</keyword>
<dbReference type="PRINTS" id="PR00237">
    <property type="entry name" value="GPCRRHODOPSN"/>
</dbReference>
<evidence type="ECO:0000313" key="13">
    <source>
        <dbReference type="EMBL" id="KAA0193189.1"/>
    </source>
</evidence>
<comment type="caution">
    <text evidence="13">The sequence shown here is derived from an EMBL/GenBank/DDBJ whole genome shotgun (WGS) entry which is preliminary data.</text>
</comment>
<feature type="region of interest" description="Disordered" evidence="10">
    <location>
        <begin position="620"/>
        <end position="660"/>
    </location>
</feature>
<dbReference type="GO" id="GO:0004930">
    <property type="term" value="F:G protein-coupled receptor activity"/>
    <property type="evidence" value="ECO:0007669"/>
    <property type="project" value="UniProtKB-KW"/>
</dbReference>
<keyword evidence="6 11" id="KW-0472">Membrane</keyword>
<evidence type="ECO:0000313" key="14">
    <source>
        <dbReference type="Proteomes" id="UP000728185"/>
    </source>
</evidence>
<accession>A0A8E0RYT8</accession>
<keyword evidence="5" id="KW-0297">G-protein coupled receptor</keyword>
<evidence type="ECO:0000256" key="8">
    <source>
        <dbReference type="ARBA" id="ARBA00023170"/>
    </source>
</evidence>
<protein>
    <submittedName>
        <fullName evidence="13">Dopamine D2 receptor</fullName>
    </submittedName>
</protein>
<keyword evidence="14" id="KW-1185">Reference proteome</keyword>
<keyword evidence="2" id="KW-1003">Cell membrane</keyword>
<sequence length="707" mass="79491">MLHFLGLCTADSGPWDVREVRLALCEPSTGPASSRLNRCESTIPYNQRLQNSQRQVRYLAVTRPISYAKRDNIRRIQLSIATVWIVSLIISLPIVCGLNTVNSYDPTMCQSRNAVYIVTSSIGSFYLPAVVLIVLYHRIFAVIRQRHKMLEQTTGKRLYSGSGTTEWLGDLSQSVCLGLYTAPDENNASPKPGTNLTFPPVEPNECGARDSVQITSNPYTMRRLSEIELFDKTVQAAERLYPNPNGHSNKSPAKHRSSHLNQSLSLPELFFQGESVSRLYPTKNSTIKSKSVDLLFFKPPVNSSRLSSSTLNQRSKCSSVCNSPGSKCDLKHPSGTHSQFASAVLSHTSSESLGNTFDSTVHVYTNHCVASSEHMHCTHIQPGECPCPYHVCCYEYSCVSTEKESTRGKRMSYRKRPATNSVNCCFRAPISSDDSSPVFSGPNISDLLAFSFSDMSNGEFDTSTLRQYESSRSDYIHCECCCPATCQAIKPIERWSGEFTAGTNQIRRNKSAQKRMLMQQRQDYKDAKSNPGLSPWNRMLALQIPLKRKLVSDNMPKTDRKYDPIMSINQEREWARCVRISESGNKDYSKSRKRSASVSRRANLDTVFINFQTFWKQAAEKNTRQTTQTESGGSFQNTYIKTETIPDGEQNSGGKVKDSGSRTARYAKFWVSKQRSLSNREKKAMKTLVIVLGEYYFNVYLPDACHV</sequence>
<dbReference type="PANTHER" id="PTHR24248:SF125">
    <property type="entry name" value="DOPAMINE D2-LIKE RECEPTOR"/>
    <property type="match status" value="1"/>
</dbReference>
<keyword evidence="9" id="KW-0807">Transducer</keyword>
<dbReference type="AlphaFoldDB" id="A0A8E0RYT8"/>
<evidence type="ECO:0000256" key="5">
    <source>
        <dbReference type="ARBA" id="ARBA00023040"/>
    </source>
</evidence>
<evidence type="ECO:0000256" key="2">
    <source>
        <dbReference type="ARBA" id="ARBA00022475"/>
    </source>
</evidence>
<organism evidence="13 14">
    <name type="scientific">Fasciolopsis buskii</name>
    <dbReference type="NCBI Taxonomy" id="27845"/>
    <lineage>
        <taxon>Eukaryota</taxon>
        <taxon>Metazoa</taxon>
        <taxon>Spiralia</taxon>
        <taxon>Lophotrochozoa</taxon>
        <taxon>Platyhelminthes</taxon>
        <taxon>Trematoda</taxon>
        <taxon>Digenea</taxon>
        <taxon>Plagiorchiida</taxon>
        <taxon>Echinostomata</taxon>
        <taxon>Echinostomatoidea</taxon>
        <taxon>Fasciolidae</taxon>
        <taxon>Fasciolopsis</taxon>
    </lineage>
</organism>
<evidence type="ECO:0000256" key="7">
    <source>
        <dbReference type="ARBA" id="ARBA00023157"/>
    </source>
</evidence>
<reference evidence="13" key="1">
    <citation type="submission" date="2019-05" db="EMBL/GenBank/DDBJ databases">
        <title>Annotation for the trematode Fasciolopsis buski.</title>
        <authorList>
            <person name="Choi Y.-J."/>
        </authorList>
    </citation>
    <scope>NUCLEOTIDE SEQUENCE</scope>
    <source>
        <strain evidence="13">HT</strain>
        <tissue evidence="13">Whole worm</tissue>
    </source>
</reference>
<dbReference type="SUPFAM" id="SSF81321">
    <property type="entry name" value="Family A G protein-coupled receptor-like"/>
    <property type="match status" value="1"/>
</dbReference>
<evidence type="ECO:0000256" key="1">
    <source>
        <dbReference type="ARBA" id="ARBA00004651"/>
    </source>
</evidence>
<feature type="compositionally biased region" description="Polar residues" evidence="10">
    <location>
        <begin position="624"/>
        <end position="641"/>
    </location>
</feature>
<gene>
    <name evidence="13" type="ORF">FBUS_00313</name>
</gene>